<dbReference type="Proteomes" id="UP000737171">
    <property type="component" value="Unassembled WGS sequence"/>
</dbReference>
<protein>
    <submittedName>
        <fullName evidence="6">AraC family transcriptional regulator</fullName>
    </submittedName>
</protein>
<name>A0ABX2E931_9BURK</name>
<keyword evidence="1" id="KW-0805">Transcription regulation</keyword>
<dbReference type="Gene3D" id="1.10.10.60">
    <property type="entry name" value="Homeodomain-like"/>
    <property type="match status" value="2"/>
</dbReference>
<accession>A0ABX2E931</accession>
<dbReference type="InterPro" id="IPR014710">
    <property type="entry name" value="RmlC-like_jellyroll"/>
</dbReference>
<keyword evidence="2" id="KW-0238">DNA-binding</keyword>
<evidence type="ECO:0000259" key="5">
    <source>
        <dbReference type="PROSITE" id="PS01124"/>
    </source>
</evidence>
<dbReference type="SMART" id="SM00342">
    <property type="entry name" value="HTH_ARAC"/>
    <property type="match status" value="1"/>
</dbReference>
<dbReference type="Pfam" id="PF12833">
    <property type="entry name" value="HTH_18"/>
    <property type="match status" value="1"/>
</dbReference>
<evidence type="ECO:0000256" key="3">
    <source>
        <dbReference type="ARBA" id="ARBA00023159"/>
    </source>
</evidence>
<dbReference type="SUPFAM" id="SSF46689">
    <property type="entry name" value="Homeodomain-like"/>
    <property type="match status" value="2"/>
</dbReference>
<evidence type="ECO:0000313" key="7">
    <source>
        <dbReference type="Proteomes" id="UP000737171"/>
    </source>
</evidence>
<evidence type="ECO:0000256" key="1">
    <source>
        <dbReference type="ARBA" id="ARBA00023015"/>
    </source>
</evidence>
<reference evidence="6 7" key="1">
    <citation type="submission" date="2020-05" db="EMBL/GenBank/DDBJ databases">
        <title>Aquincola sp. isolate from soil.</title>
        <authorList>
            <person name="Han J."/>
            <person name="Kim D.-U."/>
        </authorList>
    </citation>
    <scope>NUCLEOTIDE SEQUENCE [LARGE SCALE GENOMIC DNA]</scope>
    <source>
        <strain evidence="6 7">S2</strain>
    </source>
</reference>
<comment type="caution">
    <text evidence="6">The sequence shown here is derived from an EMBL/GenBank/DDBJ whole genome shotgun (WGS) entry which is preliminary data.</text>
</comment>
<dbReference type="EMBL" id="JABRWJ010000001">
    <property type="protein sequence ID" value="NRF65406.1"/>
    <property type="molecule type" value="Genomic_DNA"/>
</dbReference>
<dbReference type="InterPro" id="IPR009057">
    <property type="entry name" value="Homeodomain-like_sf"/>
</dbReference>
<evidence type="ECO:0000256" key="2">
    <source>
        <dbReference type="ARBA" id="ARBA00023125"/>
    </source>
</evidence>
<evidence type="ECO:0000256" key="4">
    <source>
        <dbReference type="ARBA" id="ARBA00023163"/>
    </source>
</evidence>
<dbReference type="Gene3D" id="2.60.120.10">
    <property type="entry name" value="Jelly Rolls"/>
    <property type="match status" value="1"/>
</dbReference>
<sequence>MNPSAAASHLTRWPLPGGQALEVLVSSEPERRFAPHWHAEWSIGAVLEGRCRFACAGRAQVAEAGDLVVMPPFALHTAGVGAQAFRMAMVYAPHDWLADRLGWPRDRAPGIATVTHDAAAAAALGDAAQHAAAQPLIEVVLATVGRLAGAPSAAWQPPAVTHDARIEQLCRVLQAADDAGTIDLRVLAAQVGVSREHLHRLFRSALGLSPLAYARLARIARAKTLLGEGHAAASVAADCGFADQAHFSRWFRRCFGVTPSRYLAGA</sequence>
<dbReference type="InterPro" id="IPR003313">
    <property type="entry name" value="AraC-bd"/>
</dbReference>
<keyword evidence="7" id="KW-1185">Reference proteome</keyword>
<dbReference type="InterPro" id="IPR018060">
    <property type="entry name" value="HTH_AraC"/>
</dbReference>
<dbReference type="PRINTS" id="PR00032">
    <property type="entry name" value="HTHARAC"/>
</dbReference>
<dbReference type="InterPro" id="IPR018062">
    <property type="entry name" value="HTH_AraC-typ_CS"/>
</dbReference>
<gene>
    <name evidence="6" type="ORF">HLB44_00265</name>
</gene>
<dbReference type="PROSITE" id="PS00041">
    <property type="entry name" value="HTH_ARAC_FAMILY_1"/>
    <property type="match status" value="1"/>
</dbReference>
<dbReference type="InterPro" id="IPR020449">
    <property type="entry name" value="Tscrpt_reg_AraC-type_HTH"/>
</dbReference>
<dbReference type="PROSITE" id="PS01124">
    <property type="entry name" value="HTH_ARAC_FAMILY_2"/>
    <property type="match status" value="1"/>
</dbReference>
<dbReference type="Pfam" id="PF02311">
    <property type="entry name" value="AraC_binding"/>
    <property type="match status" value="1"/>
</dbReference>
<organism evidence="6 7">
    <name type="scientific">Pseudaquabacterium terrae</name>
    <dbReference type="NCBI Taxonomy" id="2732868"/>
    <lineage>
        <taxon>Bacteria</taxon>
        <taxon>Pseudomonadati</taxon>
        <taxon>Pseudomonadota</taxon>
        <taxon>Betaproteobacteria</taxon>
        <taxon>Burkholderiales</taxon>
        <taxon>Sphaerotilaceae</taxon>
        <taxon>Pseudaquabacterium</taxon>
    </lineage>
</organism>
<keyword evidence="3" id="KW-0010">Activator</keyword>
<keyword evidence="4" id="KW-0804">Transcription</keyword>
<feature type="domain" description="HTH araC/xylS-type" evidence="5">
    <location>
        <begin position="167"/>
        <end position="265"/>
    </location>
</feature>
<dbReference type="PANTHER" id="PTHR46796">
    <property type="entry name" value="HTH-TYPE TRANSCRIPTIONAL ACTIVATOR RHAS-RELATED"/>
    <property type="match status" value="1"/>
</dbReference>
<dbReference type="RefSeq" id="WP_173119431.1">
    <property type="nucleotide sequence ID" value="NZ_JABRWJ010000001.1"/>
</dbReference>
<dbReference type="InterPro" id="IPR037923">
    <property type="entry name" value="HTH-like"/>
</dbReference>
<dbReference type="InterPro" id="IPR050204">
    <property type="entry name" value="AraC_XylS_family_regulators"/>
</dbReference>
<proteinExistence type="predicted"/>
<evidence type="ECO:0000313" key="6">
    <source>
        <dbReference type="EMBL" id="NRF65406.1"/>
    </source>
</evidence>
<dbReference type="SUPFAM" id="SSF51215">
    <property type="entry name" value="Regulatory protein AraC"/>
    <property type="match status" value="1"/>
</dbReference>